<dbReference type="Gene3D" id="3.40.630.30">
    <property type="match status" value="1"/>
</dbReference>
<dbReference type="CDD" id="cd04301">
    <property type="entry name" value="NAT_SF"/>
    <property type="match status" value="1"/>
</dbReference>
<protein>
    <recommendedName>
        <fullName evidence="3">N-acetyltransferase domain-containing protein</fullName>
    </recommendedName>
</protein>
<dbReference type="SUPFAM" id="SSF55729">
    <property type="entry name" value="Acyl-CoA N-acyltransferases (Nat)"/>
    <property type="match status" value="1"/>
</dbReference>
<accession>A0ABN8VZT3</accession>
<sequence length="200" mass="22482">MNSRVLNTDACHVIAKRVSAYPHMALQFGDVTTFKRFRFLEPGLVSLLDTSPTALQENHNVLVLIYKNDPIGCISLVAFPRVDSQQRISYNARLDLVIVPNGFRGMGIGRCLIHLGLGLLLETLEDSLQTLSASTQHPAVDRVLQCLEFTLIPCSQDGSLRRTLDLQGLDRPGLLHVVHDKTNESFKRLHDNLRRLEFKI</sequence>
<gene>
    <name evidence="1" type="ORF">NSPWAT_2438</name>
</gene>
<reference evidence="1 2" key="1">
    <citation type="submission" date="2022-09" db="EMBL/GenBank/DDBJ databases">
        <authorList>
            <person name="Kop L."/>
        </authorList>
    </citation>
    <scope>NUCLEOTIDE SEQUENCE [LARGE SCALE GENOMIC DNA]</scope>
    <source>
        <strain evidence="1 2">347</strain>
    </source>
</reference>
<organism evidence="1 2">
    <name type="scientific">Nitrospina watsonii</name>
    <dbReference type="NCBI Taxonomy" id="1323948"/>
    <lineage>
        <taxon>Bacteria</taxon>
        <taxon>Pseudomonadati</taxon>
        <taxon>Nitrospinota/Tectimicrobiota group</taxon>
        <taxon>Nitrospinota</taxon>
        <taxon>Nitrospinia</taxon>
        <taxon>Nitrospinales</taxon>
        <taxon>Nitrospinaceae</taxon>
        <taxon>Nitrospina</taxon>
    </lineage>
</organism>
<evidence type="ECO:0008006" key="3">
    <source>
        <dbReference type="Google" id="ProtNLM"/>
    </source>
</evidence>
<dbReference type="InterPro" id="IPR016181">
    <property type="entry name" value="Acyl_CoA_acyltransferase"/>
</dbReference>
<evidence type="ECO:0000313" key="1">
    <source>
        <dbReference type="EMBL" id="CAI2719294.1"/>
    </source>
</evidence>
<evidence type="ECO:0000313" key="2">
    <source>
        <dbReference type="Proteomes" id="UP001157733"/>
    </source>
</evidence>
<name>A0ABN8VZT3_9BACT</name>
<dbReference type="Proteomes" id="UP001157733">
    <property type="component" value="Chromosome"/>
</dbReference>
<dbReference type="RefSeq" id="WP_282012135.1">
    <property type="nucleotide sequence ID" value="NZ_OX336137.1"/>
</dbReference>
<dbReference type="EMBL" id="OX336137">
    <property type="protein sequence ID" value="CAI2719294.1"/>
    <property type="molecule type" value="Genomic_DNA"/>
</dbReference>
<keyword evidence="2" id="KW-1185">Reference proteome</keyword>
<proteinExistence type="predicted"/>